<proteinExistence type="predicted"/>
<accession>A0AAD3SDS5</accession>
<organism evidence="1 2">
    <name type="scientific">Nepenthes gracilis</name>
    <name type="common">Slender pitcher plant</name>
    <dbReference type="NCBI Taxonomy" id="150966"/>
    <lineage>
        <taxon>Eukaryota</taxon>
        <taxon>Viridiplantae</taxon>
        <taxon>Streptophyta</taxon>
        <taxon>Embryophyta</taxon>
        <taxon>Tracheophyta</taxon>
        <taxon>Spermatophyta</taxon>
        <taxon>Magnoliopsida</taxon>
        <taxon>eudicotyledons</taxon>
        <taxon>Gunneridae</taxon>
        <taxon>Pentapetalae</taxon>
        <taxon>Caryophyllales</taxon>
        <taxon>Nepenthaceae</taxon>
        <taxon>Nepenthes</taxon>
    </lineage>
</organism>
<dbReference type="AlphaFoldDB" id="A0AAD3SDS5"/>
<dbReference type="EMBL" id="BSYO01000009">
    <property type="protein sequence ID" value="GMH09277.1"/>
    <property type="molecule type" value="Genomic_DNA"/>
</dbReference>
<name>A0AAD3SDS5_NEPGR</name>
<evidence type="ECO:0000313" key="1">
    <source>
        <dbReference type="EMBL" id="GMH09277.1"/>
    </source>
</evidence>
<keyword evidence="2" id="KW-1185">Reference proteome</keyword>
<dbReference type="Proteomes" id="UP001279734">
    <property type="component" value="Unassembled WGS sequence"/>
</dbReference>
<comment type="caution">
    <text evidence="1">The sequence shown here is derived from an EMBL/GenBank/DDBJ whole genome shotgun (WGS) entry which is preliminary data.</text>
</comment>
<sequence>MNHHGDIRSGKNDHKIQMSSFFGVESDEEALSPHLGLQVVWWTCFGEHCPELQNLAIRKRWKIHIMQIKR</sequence>
<reference evidence="1" key="1">
    <citation type="submission" date="2023-05" db="EMBL/GenBank/DDBJ databases">
        <title>Nepenthes gracilis genome sequencing.</title>
        <authorList>
            <person name="Fukushima K."/>
        </authorList>
    </citation>
    <scope>NUCLEOTIDE SEQUENCE</scope>
    <source>
        <strain evidence="1">SING2019-196</strain>
    </source>
</reference>
<evidence type="ECO:0000313" key="2">
    <source>
        <dbReference type="Proteomes" id="UP001279734"/>
    </source>
</evidence>
<gene>
    <name evidence="1" type="ORF">Nepgr_011118</name>
</gene>
<protein>
    <submittedName>
        <fullName evidence="1">Uncharacterized protein</fullName>
    </submittedName>
</protein>